<feature type="domain" description="Activator of Hsp90 ATPase homologue 1/2-like C-terminal" evidence="2">
    <location>
        <begin position="39"/>
        <end position="175"/>
    </location>
</feature>
<comment type="similarity">
    <text evidence="1">Belongs to the AHA1 family.</text>
</comment>
<comment type="caution">
    <text evidence="3">The sequence shown here is derived from an EMBL/GenBank/DDBJ whole genome shotgun (WGS) entry which is preliminary data.</text>
</comment>
<dbReference type="Proteomes" id="UP000272015">
    <property type="component" value="Unassembled WGS sequence"/>
</dbReference>
<evidence type="ECO:0000259" key="2">
    <source>
        <dbReference type="Pfam" id="PF08327"/>
    </source>
</evidence>
<keyword evidence="4" id="KW-1185">Reference proteome</keyword>
<dbReference type="CDD" id="cd07814">
    <property type="entry name" value="SRPBCC_CalC_Aha1-like"/>
    <property type="match status" value="1"/>
</dbReference>
<organism evidence="3 4">
    <name type="scientific">Cryobacterium melibiosiphilum</name>
    <dbReference type="NCBI Taxonomy" id="995039"/>
    <lineage>
        <taxon>Bacteria</taxon>
        <taxon>Bacillati</taxon>
        <taxon>Actinomycetota</taxon>
        <taxon>Actinomycetes</taxon>
        <taxon>Micrococcales</taxon>
        <taxon>Microbacteriaceae</taxon>
        <taxon>Cryobacterium</taxon>
    </lineage>
</organism>
<dbReference type="Gene3D" id="3.30.530.20">
    <property type="match status" value="1"/>
</dbReference>
<name>A0A3A5MSD1_9MICO</name>
<proteinExistence type="inferred from homology"/>
<evidence type="ECO:0000313" key="4">
    <source>
        <dbReference type="Proteomes" id="UP000272015"/>
    </source>
</evidence>
<sequence>MVPIVGRSGIDDAARIRLAEGATMIDTTKGFTLVRTYPATPEQIFTAWTDADAISQWWHPRGATTPRDAVAVDPQVGGRYTYTMVNEDTGDRVVTAGIYRELTANERLVFTWGEPDGDPEATPVVTITLEPSSESKSVSAGTRLTFDLRGVEGSAGDGFFYDGWDSALDSLGDYLA</sequence>
<reference evidence="3 4" key="1">
    <citation type="submission" date="2018-09" db="EMBL/GenBank/DDBJ databases">
        <title>Novel species of Cryobacterium.</title>
        <authorList>
            <person name="Liu Q."/>
            <person name="Xin Y.-H."/>
        </authorList>
    </citation>
    <scope>NUCLEOTIDE SEQUENCE [LARGE SCALE GENOMIC DNA]</scope>
    <source>
        <strain evidence="3 4">Hh39</strain>
    </source>
</reference>
<dbReference type="EMBL" id="QZVS01000084">
    <property type="protein sequence ID" value="RJT88224.1"/>
    <property type="molecule type" value="Genomic_DNA"/>
</dbReference>
<dbReference type="AlphaFoldDB" id="A0A3A5MSD1"/>
<dbReference type="InterPro" id="IPR013538">
    <property type="entry name" value="ASHA1/2-like_C"/>
</dbReference>
<protein>
    <submittedName>
        <fullName evidence="3">SRPBCC domain-containing protein</fullName>
    </submittedName>
</protein>
<dbReference type="Pfam" id="PF08327">
    <property type="entry name" value="AHSA1"/>
    <property type="match status" value="1"/>
</dbReference>
<evidence type="ECO:0000256" key="1">
    <source>
        <dbReference type="ARBA" id="ARBA00006817"/>
    </source>
</evidence>
<dbReference type="SUPFAM" id="SSF55961">
    <property type="entry name" value="Bet v1-like"/>
    <property type="match status" value="1"/>
</dbReference>
<accession>A0A3A5MSD1</accession>
<dbReference type="InterPro" id="IPR023393">
    <property type="entry name" value="START-like_dom_sf"/>
</dbReference>
<evidence type="ECO:0000313" key="3">
    <source>
        <dbReference type="EMBL" id="RJT88224.1"/>
    </source>
</evidence>
<gene>
    <name evidence="3" type="ORF">D6T64_11295</name>
</gene>